<keyword evidence="8 11" id="KW-0460">Magnesium</keyword>
<dbReference type="GO" id="GO:0005737">
    <property type="term" value="C:cytoplasm"/>
    <property type="evidence" value="ECO:0007669"/>
    <property type="project" value="UniProtKB-SubCell"/>
</dbReference>
<dbReference type="PROSITE" id="PS00513">
    <property type="entry name" value="ADENYLOSUCCIN_SYN_2"/>
    <property type="match status" value="1"/>
</dbReference>
<feature type="binding site" evidence="11">
    <location>
        <position position="241"/>
    </location>
    <ligand>
        <name>IMP</name>
        <dbReference type="ChEBI" id="CHEBI:58053"/>
    </ligand>
</feature>
<comment type="cofactor">
    <cofactor evidence="11">
        <name>Mg(2+)</name>
        <dbReference type="ChEBI" id="CHEBI:18420"/>
    </cofactor>
    <text evidence="11">Binds 1 Mg(2+) ion per subunit.</text>
</comment>
<keyword evidence="15" id="KW-1185">Reference proteome</keyword>
<keyword evidence="4 11" id="KW-0436">Ligase</keyword>
<dbReference type="UniPathway" id="UPA00075">
    <property type="reaction ID" value="UER00335"/>
</dbReference>
<feature type="binding site" evidence="11">
    <location>
        <position position="12"/>
    </location>
    <ligand>
        <name>Mg(2+)</name>
        <dbReference type="ChEBI" id="CHEBI:18420"/>
    </ligand>
</feature>
<dbReference type="EMBL" id="LT635757">
    <property type="protein sequence ID" value="SGZ49736.1"/>
    <property type="molecule type" value="Genomic_DNA"/>
</dbReference>
<evidence type="ECO:0000256" key="1">
    <source>
        <dbReference type="ARBA" id="ARBA00003779"/>
    </source>
</evidence>
<dbReference type="NCBIfam" id="TIGR00184">
    <property type="entry name" value="purA"/>
    <property type="match status" value="1"/>
</dbReference>
<evidence type="ECO:0000256" key="2">
    <source>
        <dbReference type="ARBA" id="ARBA00011738"/>
    </source>
</evidence>
<keyword evidence="6 11" id="KW-0547">Nucleotide-binding</keyword>
<evidence type="ECO:0000256" key="8">
    <source>
        <dbReference type="ARBA" id="ARBA00022842"/>
    </source>
</evidence>
<dbReference type="Pfam" id="PF00709">
    <property type="entry name" value="Adenylsucc_synt"/>
    <property type="match status" value="1"/>
</dbReference>
<organism evidence="14 15">
    <name type="scientific">Sungouiella intermedia</name>
    <dbReference type="NCBI Taxonomy" id="45354"/>
    <lineage>
        <taxon>Eukaryota</taxon>
        <taxon>Fungi</taxon>
        <taxon>Dikarya</taxon>
        <taxon>Ascomycota</taxon>
        <taxon>Saccharomycotina</taxon>
        <taxon>Pichiomycetes</taxon>
        <taxon>Metschnikowiaceae</taxon>
        <taxon>Sungouiella</taxon>
    </lineage>
</organism>
<dbReference type="NCBIfam" id="NF002223">
    <property type="entry name" value="PRK01117.1"/>
    <property type="match status" value="1"/>
</dbReference>
<keyword evidence="5 11" id="KW-0479">Metal-binding</keyword>
<dbReference type="Gene3D" id="3.40.440.10">
    <property type="entry name" value="Adenylosuccinate Synthetase, subunit A, domain 1"/>
    <property type="match status" value="1"/>
</dbReference>
<dbReference type="Proteomes" id="UP000182334">
    <property type="component" value="Chromosome II"/>
</dbReference>
<dbReference type="SUPFAM" id="SSF52540">
    <property type="entry name" value="P-loop containing nucleoside triphosphate hydrolases"/>
    <property type="match status" value="1"/>
</dbReference>
<dbReference type="EC" id="6.3.4.4" evidence="11 13"/>
<comment type="function">
    <text evidence="11">Plays an important role in the de novo pathway and in the salvage pathway of purine nucleotide biosynthesis. Catalyzes the first commited step in the biosynthesis of AMP from IMP.</text>
</comment>
<dbReference type="GO" id="GO:0000287">
    <property type="term" value="F:magnesium ion binding"/>
    <property type="evidence" value="ECO:0007669"/>
    <property type="project" value="UniProtKB-UniRule"/>
</dbReference>
<comment type="subunit">
    <text evidence="2 11">Homodimer.</text>
</comment>
<feature type="active site" description="Proton donor" evidence="11">
    <location>
        <position position="40"/>
    </location>
</feature>
<comment type="pathway">
    <text evidence="11 13">Purine metabolism; AMP biosynthesis via de novo pathway; AMP from IMP: step 1/2.</text>
</comment>
<dbReference type="STRING" id="45354.A0A1L0D187"/>
<dbReference type="InterPro" id="IPR027417">
    <property type="entry name" value="P-loop_NTPase"/>
</dbReference>
<proteinExistence type="inferred from homology"/>
<evidence type="ECO:0000256" key="11">
    <source>
        <dbReference type="HAMAP-Rule" id="MF_03125"/>
    </source>
</evidence>
<feature type="binding site" evidence="11">
    <location>
        <position position="305"/>
    </location>
    <ligand>
        <name>IMP</name>
        <dbReference type="ChEBI" id="CHEBI:58053"/>
    </ligand>
</feature>
<evidence type="ECO:0000256" key="9">
    <source>
        <dbReference type="ARBA" id="ARBA00023134"/>
    </source>
</evidence>
<evidence type="ECO:0000256" key="4">
    <source>
        <dbReference type="ARBA" id="ARBA00022598"/>
    </source>
</evidence>
<feature type="binding site" evidence="11">
    <location>
        <position position="39"/>
    </location>
    <ligand>
        <name>Mg(2+)</name>
        <dbReference type="ChEBI" id="CHEBI:18420"/>
    </ligand>
</feature>
<keyword evidence="9 11" id="KW-0342">GTP-binding</keyword>
<dbReference type="InterPro" id="IPR018220">
    <property type="entry name" value="Adenylosuccin_syn_GTP-bd"/>
</dbReference>
<evidence type="ECO:0000313" key="14">
    <source>
        <dbReference type="EMBL" id="SGZ49736.1"/>
    </source>
</evidence>
<evidence type="ECO:0000256" key="13">
    <source>
        <dbReference type="RuleBase" id="RU000520"/>
    </source>
</evidence>
<evidence type="ECO:0000256" key="5">
    <source>
        <dbReference type="ARBA" id="ARBA00022723"/>
    </source>
</evidence>
<dbReference type="HAMAP" id="MF_00011">
    <property type="entry name" value="Adenylosucc_synth"/>
    <property type="match status" value="1"/>
</dbReference>
<keyword evidence="3 11" id="KW-0963">Cytoplasm</keyword>
<feature type="binding site" evidence="11">
    <location>
        <position position="130"/>
    </location>
    <ligand>
        <name>IMP</name>
        <dbReference type="ChEBI" id="CHEBI:58053"/>
    </ligand>
</feature>
<evidence type="ECO:0000256" key="10">
    <source>
        <dbReference type="ARBA" id="ARBA00050432"/>
    </source>
</evidence>
<dbReference type="InterPro" id="IPR033128">
    <property type="entry name" value="Adenylosuccin_syn_Lys_AS"/>
</dbReference>
<feature type="binding site" evidence="11">
    <location>
        <begin position="12"/>
        <end position="15"/>
    </location>
    <ligand>
        <name>IMP</name>
        <dbReference type="ChEBI" id="CHEBI:58053"/>
    </ligand>
</feature>
<feature type="binding site" evidence="11">
    <location>
        <position position="226"/>
    </location>
    <ligand>
        <name>IMP</name>
        <dbReference type="ChEBI" id="CHEBI:58053"/>
    </ligand>
</feature>
<feature type="binding site" evidence="11">
    <location>
        <position position="144"/>
    </location>
    <ligand>
        <name>IMP</name>
        <dbReference type="ChEBI" id="CHEBI:58053"/>
        <note>ligand shared between dimeric partners</note>
    </ligand>
</feature>
<keyword evidence="7 11" id="KW-0658">Purine biosynthesis</keyword>
<dbReference type="PANTHER" id="PTHR11846:SF0">
    <property type="entry name" value="ADENYLOSUCCINATE SYNTHETASE"/>
    <property type="match status" value="1"/>
</dbReference>
<dbReference type="Gene3D" id="3.90.170.10">
    <property type="entry name" value="Adenylosuccinate Synthetase, subunit A, domain 3"/>
    <property type="match status" value="1"/>
</dbReference>
<feature type="binding site" evidence="11">
    <location>
        <begin position="39"/>
        <end position="41"/>
    </location>
    <ligand>
        <name>GTP</name>
        <dbReference type="ChEBI" id="CHEBI:37565"/>
    </ligand>
</feature>
<dbReference type="InterPro" id="IPR042109">
    <property type="entry name" value="Adenylosuccinate_synth_dom1"/>
</dbReference>
<accession>A0A1L0D187</accession>
<dbReference type="SMART" id="SM00788">
    <property type="entry name" value="Adenylsucc_synt"/>
    <property type="match status" value="1"/>
</dbReference>
<feature type="active site" description="Proton acceptor" evidence="11">
    <location>
        <position position="12"/>
    </location>
</feature>
<protein>
    <recommendedName>
        <fullName evidence="11 13">Adenylosuccinate synthetase</fullName>
        <shortName evidence="11">AMPSase</shortName>
        <shortName evidence="11">AdSS</shortName>
        <ecNumber evidence="11 13">6.3.4.4</ecNumber>
    </recommendedName>
    <alternativeName>
        <fullName evidence="11">IMP--aspartate ligase</fullName>
    </alternativeName>
</protein>
<dbReference type="OrthoDB" id="10265645at2759"/>
<dbReference type="InterPro" id="IPR042110">
    <property type="entry name" value="Adenylosuccinate_synth_dom2"/>
</dbReference>
<dbReference type="PANTHER" id="PTHR11846">
    <property type="entry name" value="ADENYLOSUCCINATE SYNTHETASE"/>
    <property type="match status" value="1"/>
</dbReference>
<sequence>MCDVVLGSQWGDEGKGKLVDILCDEIDVCARCQGGNNAGHTIVVKDVKYDFHMLPSGLVNPKCLNLLGSGVVVHVPSFFEELENLEKKGLEGRDRLFVSSRAHLVFDFHQRTDKLKEAELSQNKKSIGTTGKGIGPTYSTKASRSGIRVHHLVSQEPEAWDEFKLRYHRLVESRYKRYGEFDYDIEGELAKYEKYRELLRPFVVDSVAFMQKAIADKKKILVEGANALMLDLDFGTYPYVTSSATGIGGVLTGLGIPPKQIRNVYGVVKAYTTRVGEGPFPTEQLNADGETLQTVGAEYGVTTGRKRRCGWLDLVVLKYSNAINGYTHLNITKLDVLDSFKEIKVAVAYNYNGEKLESFPEDLAKLGKVDVEYVTLPGWEQDISKITDYKDLPENAKKYLEYIENFLDVPIKWVGVGPARESMLVKP</sequence>
<dbReference type="FunFam" id="1.10.300.10:FF:000002">
    <property type="entry name" value="Adenylosuccinate synthetase, chloroplastic"/>
    <property type="match status" value="1"/>
</dbReference>
<dbReference type="InterPro" id="IPR001114">
    <property type="entry name" value="Adenylosuccinate_synthetase"/>
</dbReference>
<comment type="subcellular location">
    <subcellularLocation>
        <location evidence="11">Cytoplasm</location>
    </subcellularLocation>
</comment>
<feature type="binding site" evidence="11">
    <location>
        <begin position="415"/>
        <end position="417"/>
    </location>
    <ligand>
        <name>GTP</name>
        <dbReference type="ChEBI" id="CHEBI:37565"/>
    </ligand>
</feature>
<dbReference type="GO" id="GO:0005525">
    <property type="term" value="F:GTP binding"/>
    <property type="evidence" value="ECO:0007669"/>
    <property type="project" value="UniProtKB-UniRule"/>
</dbReference>
<dbReference type="GO" id="GO:0004019">
    <property type="term" value="F:adenylosuccinate synthase activity"/>
    <property type="evidence" value="ECO:0007669"/>
    <property type="project" value="UniProtKB-UniRule"/>
</dbReference>
<reference evidence="14 15" key="1">
    <citation type="submission" date="2016-10" db="EMBL/GenBank/DDBJ databases">
        <authorList>
            <person name="de Groot N.N."/>
        </authorList>
    </citation>
    <scope>NUCLEOTIDE SEQUENCE [LARGE SCALE GENOMIC DNA]</scope>
    <source>
        <strain evidence="14 15">CBS 141442</strain>
    </source>
</reference>
<dbReference type="Gene3D" id="1.10.300.10">
    <property type="entry name" value="Adenylosuccinate Synthetase, subunit A, domain 2"/>
    <property type="match status" value="1"/>
</dbReference>
<dbReference type="PROSITE" id="PS01266">
    <property type="entry name" value="ADENYLOSUCCIN_SYN_1"/>
    <property type="match status" value="1"/>
</dbReference>
<feature type="binding site" evidence="11">
    <location>
        <begin position="301"/>
        <end position="307"/>
    </location>
    <ligand>
        <name>substrate</name>
    </ligand>
</feature>
<dbReference type="GO" id="GO:0046040">
    <property type="term" value="P:IMP metabolic process"/>
    <property type="evidence" value="ECO:0007669"/>
    <property type="project" value="TreeGrafter"/>
</dbReference>
<feature type="binding site" evidence="11">
    <location>
        <begin position="37"/>
        <end position="40"/>
    </location>
    <ligand>
        <name>IMP</name>
        <dbReference type="ChEBI" id="CHEBI:58053"/>
    </ligand>
</feature>
<dbReference type="FunFam" id="3.90.170.10:FF:000001">
    <property type="entry name" value="Adenylosuccinate synthetase"/>
    <property type="match status" value="1"/>
</dbReference>
<dbReference type="CDD" id="cd03108">
    <property type="entry name" value="AdSS"/>
    <property type="match status" value="1"/>
</dbReference>
<evidence type="ECO:0000256" key="6">
    <source>
        <dbReference type="ARBA" id="ARBA00022741"/>
    </source>
</evidence>
<comment type="catalytic activity">
    <reaction evidence="10 11 13">
        <text>IMP + L-aspartate + GTP = N(6)-(1,2-dicarboxyethyl)-AMP + GDP + phosphate + 2 H(+)</text>
        <dbReference type="Rhea" id="RHEA:15753"/>
        <dbReference type="ChEBI" id="CHEBI:15378"/>
        <dbReference type="ChEBI" id="CHEBI:29991"/>
        <dbReference type="ChEBI" id="CHEBI:37565"/>
        <dbReference type="ChEBI" id="CHEBI:43474"/>
        <dbReference type="ChEBI" id="CHEBI:57567"/>
        <dbReference type="ChEBI" id="CHEBI:58053"/>
        <dbReference type="ChEBI" id="CHEBI:58189"/>
        <dbReference type="EC" id="6.3.4.4"/>
    </reaction>
</comment>
<gene>
    <name evidence="14" type="ORF">SAMEA4029010_CIC11G00000002330</name>
</gene>
<comment type="similarity">
    <text evidence="11 13">Belongs to the adenylosuccinate synthetase family.</text>
</comment>
<feature type="binding site" evidence="11">
    <location>
        <begin position="11"/>
        <end position="17"/>
    </location>
    <ligand>
        <name>GTP</name>
        <dbReference type="ChEBI" id="CHEBI:37565"/>
    </ligand>
</feature>
<dbReference type="InterPro" id="IPR042111">
    <property type="entry name" value="Adenylosuccinate_synth_dom3"/>
</dbReference>
<evidence type="ECO:0000313" key="15">
    <source>
        <dbReference type="Proteomes" id="UP000182334"/>
    </source>
</evidence>
<evidence type="ECO:0000256" key="7">
    <source>
        <dbReference type="ARBA" id="ARBA00022755"/>
    </source>
</evidence>
<comment type="function">
    <text evidence="13">Plays an important role in the de novo pathway of purine nucleotide biosynthesis.</text>
</comment>
<feature type="binding site" evidence="11">
    <location>
        <position position="307"/>
    </location>
    <ligand>
        <name>GTP</name>
        <dbReference type="ChEBI" id="CHEBI:37565"/>
    </ligand>
</feature>
<evidence type="ECO:0000256" key="12">
    <source>
        <dbReference type="PROSITE-ProRule" id="PRU10134"/>
    </source>
</evidence>
<feature type="active site" evidence="12">
    <location>
        <position position="141"/>
    </location>
</feature>
<name>A0A1L0D187_9ASCO</name>
<comment type="function">
    <text evidence="1">Plays an important role in the de novo pathway and in the salvage pathway of purine nucleotide biosynthesis. Catalyzes the first committed step in the biosynthesis of AMP from IMP.</text>
</comment>
<evidence type="ECO:0000256" key="3">
    <source>
        <dbReference type="ARBA" id="ARBA00022490"/>
    </source>
</evidence>
<feature type="binding site" evidence="11">
    <location>
        <begin position="333"/>
        <end position="335"/>
    </location>
    <ligand>
        <name>GTP</name>
        <dbReference type="ChEBI" id="CHEBI:37565"/>
    </ligand>
</feature>
<dbReference type="GO" id="GO:0044208">
    <property type="term" value="P:'de novo' AMP biosynthetic process"/>
    <property type="evidence" value="ECO:0007669"/>
    <property type="project" value="UniProtKB-UniRule"/>
</dbReference>
<dbReference type="AlphaFoldDB" id="A0A1L0D187"/>